<evidence type="ECO:0000256" key="9">
    <source>
        <dbReference type="ARBA" id="ARBA00022840"/>
    </source>
</evidence>
<dbReference type="Gene3D" id="3.40.50.300">
    <property type="entry name" value="P-loop containing nucleotide triphosphate hydrolases"/>
    <property type="match status" value="1"/>
</dbReference>
<protein>
    <recommendedName>
        <fullName evidence="3">DNA translocase FtsK</fullName>
    </recommendedName>
</protein>
<keyword evidence="12 18" id="KW-0472">Membrane</keyword>
<keyword evidence="7 16" id="KW-0547">Nucleotide-binding</keyword>
<evidence type="ECO:0000256" key="14">
    <source>
        <dbReference type="ARBA" id="ARBA00024784"/>
    </source>
</evidence>
<organism evidence="20 21">
    <name type="scientific">Novosphingobium pituita</name>
    <dbReference type="NCBI Taxonomy" id="3056842"/>
    <lineage>
        <taxon>Bacteria</taxon>
        <taxon>Pseudomonadati</taxon>
        <taxon>Pseudomonadota</taxon>
        <taxon>Alphaproteobacteria</taxon>
        <taxon>Sphingomonadales</taxon>
        <taxon>Sphingomonadaceae</taxon>
        <taxon>Novosphingobium</taxon>
    </lineage>
</organism>
<feature type="region of interest" description="Disordered" evidence="17">
    <location>
        <begin position="239"/>
        <end position="314"/>
    </location>
</feature>
<dbReference type="SMART" id="SM00843">
    <property type="entry name" value="Ftsk_gamma"/>
    <property type="match status" value="1"/>
</dbReference>
<keyword evidence="11" id="KW-0238">DNA-binding</keyword>
<keyword evidence="6 18" id="KW-0812">Transmembrane</keyword>
<reference evidence="20 21" key="1">
    <citation type="submission" date="2023-06" db="EMBL/GenBank/DDBJ databases">
        <title>Draft genome sequence of Novosphingobium sp. strain IK01.</title>
        <authorList>
            <person name="Hatamoto M."/>
            <person name="Ikarashi T."/>
            <person name="Yamaguchi T."/>
        </authorList>
    </citation>
    <scope>NUCLEOTIDE SEQUENCE [LARGE SCALE GENOMIC DNA]</scope>
    <source>
        <strain evidence="20 21">IK01</strain>
    </source>
</reference>
<feature type="transmembrane region" description="Helical" evidence="18">
    <location>
        <begin position="196"/>
        <end position="219"/>
    </location>
</feature>
<feature type="region of interest" description="Disordered" evidence="17">
    <location>
        <begin position="729"/>
        <end position="757"/>
    </location>
</feature>
<evidence type="ECO:0000256" key="16">
    <source>
        <dbReference type="PROSITE-ProRule" id="PRU00289"/>
    </source>
</evidence>
<keyword evidence="21" id="KW-1185">Reference proteome</keyword>
<dbReference type="InterPro" id="IPR036388">
    <property type="entry name" value="WH-like_DNA-bd_sf"/>
</dbReference>
<feature type="transmembrane region" description="Helical" evidence="18">
    <location>
        <begin position="83"/>
        <end position="101"/>
    </location>
</feature>
<dbReference type="Pfam" id="PF17854">
    <property type="entry name" value="FtsK_alpha"/>
    <property type="match status" value="1"/>
</dbReference>
<keyword evidence="8" id="KW-0159">Chromosome partition</keyword>
<dbReference type="PANTHER" id="PTHR22683:SF41">
    <property type="entry name" value="DNA TRANSLOCASE FTSK"/>
    <property type="match status" value="1"/>
</dbReference>
<evidence type="ECO:0000256" key="13">
    <source>
        <dbReference type="ARBA" id="ARBA00023306"/>
    </source>
</evidence>
<evidence type="ECO:0000313" key="20">
    <source>
        <dbReference type="EMBL" id="GMM61999.1"/>
    </source>
</evidence>
<evidence type="ECO:0000256" key="12">
    <source>
        <dbReference type="ARBA" id="ARBA00023136"/>
    </source>
</evidence>
<keyword evidence="10 18" id="KW-1133">Transmembrane helix</keyword>
<evidence type="ECO:0000256" key="1">
    <source>
        <dbReference type="ARBA" id="ARBA00004651"/>
    </source>
</evidence>
<evidence type="ECO:0000256" key="2">
    <source>
        <dbReference type="ARBA" id="ARBA00006474"/>
    </source>
</evidence>
<dbReference type="Pfam" id="PF09397">
    <property type="entry name" value="FtsK_gamma"/>
    <property type="match status" value="1"/>
</dbReference>
<dbReference type="Pfam" id="PF01580">
    <property type="entry name" value="FtsK_SpoIIIE"/>
    <property type="match status" value="1"/>
</dbReference>
<evidence type="ECO:0000256" key="18">
    <source>
        <dbReference type="SAM" id="Phobius"/>
    </source>
</evidence>
<keyword evidence="9 16" id="KW-0067">ATP-binding</keyword>
<evidence type="ECO:0000256" key="7">
    <source>
        <dbReference type="ARBA" id="ARBA00022741"/>
    </source>
</evidence>
<dbReference type="Gene3D" id="3.30.980.40">
    <property type="match status" value="1"/>
</dbReference>
<dbReference type="InterPro" id="IPR036390">
    <property type="entry name" value="WH_DNA-bd_sf"/>
</dbReference>
<dbReference type="PROSITE" id="PS50901">
    <property type="entry name" value="FTSK"/>
    <property type="match status" value="1"/>
</dbReference>
<comment type="similarity">
    <text evidence="2">Belongs to the FtsK/SpoIIIE/SftA family.</text>
</comment>
<dbReference type="SUPFAM" id="SSF46785">
    <property type="entry name" value="Winged helix' DNA-binding domain"/>
    <property type="match status" value="1"/>
</dbReference>
<evidence type="ECO:0000256" key="8">
    <source>
        <dbReference type="ARBA" id="ARBA00022829"/>
    </source>
</evidence>
<dbReference type="PANTHER" id="PTHR22683">
    <property type="entry name" value="SPORULATION PROTEIN RELATED"/>
    <property type="match status" value="1"/>
</dbReference>
<dbReference type="InterPro" id="IPR041027">
    <property type="entry name" value="FtsK_alpha"/>
</dbReference>
<name>A0ABQ6PBL0_9SPHN</name>
<dbReference type="CDD" id="cd01127">
    <property type="entry name" value="TrwB_TraG_TraD_VirD4"/>
    <property type="match status" value="1"/>
</dbReference>
<comment type="subcellular location">
    <subcellularLocation>
        <location evidence="1">Cell membrane</location>
        <topology evidence="1">Multi-pass membrane protein</topology>
    </subcellularLocation>
</comment>
<comment type="subunit">
    <text evidence="15">Homohexamer. Forms a ring that surrounds DNA.</text>
</comment>
<dbReference type="EMBL" id="BTFW01000001">
    <property type="protein sequence ID" value="GMM61999.1"/>
    <property type="molecule type" value="Genomic_DNA"/>
</dbReference>
<evidence type="ECO:0000256" key="3">
    <source>
        <dbReference type="ARBA" id="ARBA00020887"/>
    </source>
</evidence>
<proteinExistence type="inferred from homology"/>
<evidence type="ECO:0000256" key="15">
    <source>
        <dbReference type="ARBA" id="ARBA00025923"/>
    </source>
</evidence>
<dbReference type="Gene3D" id="1.10.10.10">
    <property type="entry name" value="Winged helix-like DNA-binding domain superfamily/Winged helix DNA-binding domain"/>
    <property type="match status" value="1"/>
</dbReference>
<dbReference type="SUPFAM" id="SSF52540">
    <property type="entry name" value="P-loop containing nucleoside triphosphate hydrolases"/>
    <property type="match status" value="1"/>
</dbReference>
<accession>A0ABQ6PBL0</accession>
<feature type="transmembrane region" description="Helical" evidence="18">
    <location>
        <begin position="33"/>
        <end position="53"/>
    </location>
</feature>
<sequence length="824" mass="88863">MASRALISNRPGTRVGPNWRAVLRRSVRRSVELIGGAALFLAMAFLALALASYTQTDPSGSTASGSPVENWMGLGGAWAAERVLLVFGLPGVLIVPLLFVFGRRLWAAAGDESQTVGETTGDDDDEGAAPGDPAWWRLVLGLVAAMMLGGTALSLAFSGLAPGSGGSLPAGFGGLGGLLGAAAIRALAHLVPVAQGWIIGVLAVAVLGAGLFLGGRVFALDWRRLLTVPAVLRRAPRVDEDGEPIPARQRRAPKAKADETGQAAHDDDEDEAGHDDDVPFDTRSPVIPADAAAPRRPTEISDPQRTPAPAAKAPARQNDLFDKFALPAIELLEEPPVNSQPKIDKLGLERNARLLENVLDDFNVKGEITAVRTGPVVTMYELEPAPGIKSSRVIGLADDIARNMSAISARVSAIPGRTVMGIELPNAVRDMVAFRELVGCDKFVNAKGLLPIILGKDIAGEPIVADLATMPHLLVAGTTGSGKSVGLNCILLSLLYRLTPAQCRMILVDPKVLELKSYDDIPHLLSPVVTEPAKAVRALKWAVEEMERRYRQMSSIGVRNLSGFNEKVRAAQSKGKPLGRRIQVGFDPETGEELFEEQQLEYQVLPQIVVIVDELADLMVTVGKEIEVLIQRLSQKSRAAGIHLIMATQRPSVDVITGVIKANLPTRISFAVTSRIDSRTILGEQGAEQLLGKGDMLYKPATDPIRRVHGPFVSDEEVERVADHWRGQGKPDYVDSVTEEPEEGSYGFDELDTSDNPEDRKYRQVCQLVFESQKASASWIQRQMGVGYNTASKWIERMEQDGLVGPANHVGRREIYRDKDGNPL</sequence>
<dbReference type="InterPro" id="IPR027417">
    <property type="entry name" value="P-loop_NTPase"/>
</dbReference>
<comment type="caution">
    <text evidence="20">The sequence shown here is derived from an EMBL/GenBank/DDBJ whole genome shotgun (WGS) entry which is preliminary data.</text>
</comment>
<evidence type="ECO:0000259" key="19">
    <source>
        <dbReference type="PROSITE" id="PS50901"/>
    </source>
</evidence>
<dbReference type="InterPro" id="IPR018541">
    <property type="entry name" value="Ftsk_gamma"/>
</dbReference>
<feature type="compositionally biased region" description="Acidic residues" evidence="17">
    <location>
        <begin position="737"/>
        <end position="756"/>
    </location>
</feature>
<keyword evidence="4" id="KW-1003">Cell membrane</keyword>
<feature type="transmembrane region" description="Helical" evidence="18">
    <location>
        <begin position="138"/>
        <end position="160"/>
    </location>
</feature>
<evidence type="ECO:0000313" key="21">
    <source>
        <dbReference type="Proteomes" id="UP001187221"/>
    </source>
</evidence>
<feature type="transmembrane region" description="Helical" evidence="18">
    <location>
        <begin position="166"/>
        <end position="184"/>
    </location>
</feature>
<dbReference type="InterPro" id="IPR025199">
    <property type="entry name" value="FtsK_4TM"/>
</dbReference>
<evidence type="ECO:0000256" key="4">
    <source>
        <dbReference type="ARBA" id="ARBA00022475"/>
    </source>
</evidence>
<evidence type="ECO:0000256" key="17">
    <source>
        <dbReference type="SAM" id="MobiDB-lite"/>
    </source>
</evidence>
<evidence type="ECO:0000256" key="5">
    <source>
        <dbReference type="ARBA" id="ARBA00022618"/>
    </source>
</evidence>
<evidence type="ECO:0000256" key="11">
    <source>
        <dbReference type="ARBA" id="ARBA00023125"/>
    </source>
</evidence>
<dbReference type="InterPro" id="IPR050206">
    <property type="entry name" value="FtsK/SpoIIIE/SftA"/>
</dbReference>
<evidence type="ECO:0000256" key="6">
    <source>
        <dbReference type="ARBA" id="ARBA00022692"/>
    </source>
</evidence>
<feature type="binding site" evidence="16">
    <location>
        <begin position="477"/>
        <end position="484"/>
    </location>
    <ligand>
        <name>ATP</name>
        <dbReference type="ChEBI" id="CHEBI:30616"/>
    </ligand>
</feature>
<gene>
    <name evidence="20" type="ORF">NUTIK01_27760</name>
</gene>
<keyword evidence="13" id="KW-0131">Cell cycle</keyword>
<dbReference type="Proteomes" id="UP001187221">
    <property type="component" value="Unassembled WGS sequence"/>
</dbReference>
<comment type="function">
    <text evidence="14">Essential cell division protein that coordinates cell division and chromosome segregation. The N-terminus is involved in assembly of the cell-division machinery. The C-terminus functions as a DNA motor that moves dsDNA in an ATP-dependent manner towards the dif recombination site, which is located within the replication terminus region. Translocation stops specifically at Xer-dif sites, where FtsK interacts with the Xer recombinase, allowing activation of chromosome unlinking by recombination. FtsK orienting polar sequences (KOPS) guide the direction of DNA translocation. FtsK can remove proteins from DNA as it translocates, but translocation stops specifically at XerCD-dif site, thereby preventing removal of XerC and XerD from dif.</text>
</comment>
<feature type="domain" description="FtsK" evidence="19">
    <location>
        <begin position="460"/>
        <end position="679"/>
    </location>
</feature>
<dbReference type="Pfam" id="PF13491">
    <property type="entry name" value="FtsK_4TM"/>
    <property type="match status" value="1"/>
</dbReference>
<dbReference type="InterPro" id="IPR002543">
    <property type="entry name" value="FtsK_dom"/>
</dbReference>
<dbReference type="RefSeq" id="WP_317975622.1">
    <property type="nucleotide sequence ID" value="NZ_BTFW01000001.1"/>
</dbReference>
<keyword evidence="5" id="KW-0132">Cell division</keyword>
<evidence type="ECO:0000256" key="10">
    <source>
        <dbReference type="ARBA" id="ARBA00022989"/>
    </source>
</evidence>